<evidence type="ECO:0000256" key="1">
    <source>
        <dbReference type="SAM" id="MobiDB-lite"/>
    </source>
</evidence>
<name>A0A1Y3BQ31_EURMA</name>
<protein>
    <submittedName>
        <fullName evidence="2">Uncharacterized protein</fullName>
    </submittedName>
</protein>
<organism evidence="2 3">
    <name type="scientific">Euroglyphus maynei</name>
    <name type="common">Mayne's house dust mite</name>
    <dbReference type="NCBI Taxonomy" id="6958"/>
    <lineage>
        <taxon>Eukaryota</taxon>
        <taxon>Metazoa</taxon>
        <taxon>Ecdysozoa</taxon>
        <taxon>Arthropoda</taxon>
        <taxon>Chelicerata</taxon>
        <taxon>Arachnida</taxon>
        <taxon>Acari</taxon>
        <taxon>Acariformes</taxon>
        <taxon>Sarcoptiformes</taxon>
        <taxon>Astigmata</taxon>
        <taxon>Psoroptidia</taxon>
        <taxon>Analgoidea</taxon>
        <taxon>Pyroglyphidae</taxon>
        <taxon>Pyroglyphinae</taxon>
        <taxon>Euroglyphus</taxon>
    </lineage>
</organism>
<feature type="compositionally biased region" description="Acidic residues" evidence="1">
    <location>
        <begin position="24"/>
        <end position="34"/>
    </location>
</feature>
<dbReference type="Proteomes" id="UP000194236">
    <property type="component" value="Unassembled WGS sequence"/>
</dbReference>
<dbReference type="EMBL" id="MUJZ01012120">
    <property type="protein sequence ID" value="OTF81716.1"/>
    <property type="molecule type" value="Genomic_DNA"/>
</dbReference>
<sequence length="71" mass="8278">MGYIQTSSYQVEILPPTMMIETPNIDDDQLDGEQSESPNKDKDNELSTPEIIDYRINRLSKEWIEKFVQIS</sequence>
<proteinExistence type="predicted"/>
<reference evidence="2 3" key="1">
    <citation type="submission" date="2017-03" db="EMBL/GenBank/DDBJ databases">
        <title>Genome Survey of Euroglyphus maynei.</title>
        <authorList>
            <person name="Arlian L.G."/>
            <person name="Morgan M.S."/>
            <person name="Rider S.D."/>
        </authorList>
    </citation>
    <scope>NUCLEOTIDE SEQUENCE [LARGE SCALE GENOMIC DNA]</scope>
    <source>
        <strain evidence="2">Arlian Lab</strain>
        <tissue evidence="2">Whole body</tissue>
    </source>
</reference>
<keyword evidence="3" id="KW-1185">Reference proteome</keyword>
<dbReference type="AlphaFoldDB" id="A0A1Y3BQ31"/>
<gene>
    <name evidence="2" type="ORF">BLA29_002243</name>
</gene>
<comment type="caution">
    <text evidence="2">The sequence shown here is derived from an EMBL/GenBank/DDBJ whole genome shotgun (WGS) entry which is preliminary data.</text>
</comment>
<evidence type="ECO:0000313" key="3">
    <source>
        <dbReference type="Proteomes" id="UP000194236"/>
    </source>
</evidence>
<accession>A0A1Y3BQ31</accession>
<evidence type="ECO:0000313" key="2">
    <source>
        <dbReference type="EMBL" id="OTF81716.1"/>
    </source>
</evidence>
<feature type="region of interest" description="Disordered" evidence="1">
    <location>
        <begin position="21"/>
        <end position="48"/>
    </location>
</feature>